<dbReference type="OrthoDB" id="914976at2"/>
<evidence type="ECO:0000313" key="1">
    <source>
        <dbReference type="EMBL" id="SFB44411.1"/>
    </source>
</evidence>
<dbReference type="InterPro" id="IPR008969">
    <property type="entry name" value="CarboxyPept-like_regulatory"/>
</dbReference>
<gene>
    <name evidence="1" type="ORF">SAMN04489723_110129</name>
</gene>
<evidence type="ECO:0000313" key="2">
    <source>
        <dbReference type="Proteomes" id="UP000198790"/>
    </source>
</evidence>
<dbReference type="RefSeq" id="WP_092898523.1">
    <property type="nucleotide sequence ID" value="NZ_FOKK01000010.1"/>
</dbReference>
<reference evidence="1 2" key="1">
    <citation type="submission" date="2016-10" db="EMBL/GenBank/DDBJ databases">
        <authorList>
            <person name="de Groot N.N."/>
        </authorList>
    </citation>
    <scope>NUCLEOTIDE SEQUENCE [LARGE SCALE GENOMIC DNA]</scope>
    <source>
        <strain evidence="1 2">DSM 23399</strain>
    </source>
</reference>
<organism evidence="1 2">
    <name type="scientific">Algoriphagus aquimarinus</name>
    <dbReference type="NCBI Taxonomy" id="237018"/>
    <lineage>
        <taxon>Bacteria</taxon>
        <taxon>Pseudomonadati</taxon>
        <taxon>Bacteroidota</taxon>
        <taxon>Cytophagia</taxon>
        <taxon>Cytophagales</taxon>
        <taxon>Cyclobacteriaceae</taxon>
        <taxon>Algoriphagus</taxon>
    </lineage>
</organism>
<sequence length="519" mass="59990">MVLVSKNVILLLLLFSQFSLLYGQDSAFKGKIIDSQTTLPVPFASIKIKAKMLGVVSNVNGDFQIPREYSEEADSLIISCIGYTTKIVAFRDLQDTVLNLIKIYPSVSALDEVVVTPKKRKELSASRVLNLAINNLKVNYPQEPFSYIGYYRDYQLLDTNYLNLNEAIVEVYDRGFSSYDLNETLIELYEFRQNTDFPIDTATTKPYDNKPAKYGRGENKYIPNAVLSPIGGSELSILRLHDAIRNNDRFSFSFVDVFVEDFENNHFLKMEEEVYLDKTPLYCISFRSRFDAGGPRNFSEGKLFIEKDNFAIHKIEYSTFNKTMKETQLMYNIQTEYSRVGQYMYLNYISFNNGFKTQNDTDFKVIEITYSKEKKAFILDLNSVPEKTSVSDTSNYNFILDGKRLGIHQVLLTGERQVTLMLQESAAEIVAEYSDEMSSKLNMNTQNIRDVKNRELDKENNTTVFQFRELFVQKIFPSKHAPIDGEFIDKTVPLTKEVISKKLTEKEDYWMNSPLRRKQ</sequence>
<accession>A0A1I1B2C5</accession>
<dbReference type="STRING" id="237018.SAMN04489723_110129"/>
<proteinExistence type="predicted"/>
<name>A0A1I1B2C5_9BACT</name>
<dbReference type="SUPFAM" id="SSF49464">
    <property type="entry name" value="Carboxypeptidase regulatory domain-like"/>
    <property type="match status" value="1"/>
</dbReference>
<dbReference type="AlphaFoldDB" id="A0A1I1B2C5"/>
<dbReference type="EMBL" id="FOKK01000010">
    <property type="protein sequence ID" value="SFB44411.1"/>
    <property type="molecule type" value="Genomic_DNA"/>
</dbReference>
<keyword evidence="2" id="KW-1185">Reference proteome</keyword>
<dbReference type="Pfam" id="PF13715">
    <property type="entry name" value="CarbopepD_reg_2"/>
    <property type="match status" value="1"/>
</dbReference>
<protein>
    <submittedName>
        <fullName evidence="1">CarboxypepD_reg-like domain-containing protein</fullName>
    </submittedName>
</protein>
<dbReference type="Gene3D" id="2.50.20.10">
    <property type="entry name" value="Lipoprotein localisation LolA/LolB/LppX"/>
    <property type="match status" value="1"/>
</dbReference>
<dbReference type="Proteomes" id="UP000198790">
    <property type="component" value="Unassembled WGS sequence"/>
</dbReference>